<keyword evidence="1" id="KW-0732">Signal</keyword>
<sequence>MVLLATSLLGLLLGFRAGASPAVWNHQYDDRSPSTARRETQSRNCTADSFTNVTDFILREYLVETVVSADNTTHLRGTLAVENPGTGDTYRLYHIPISLGGGVWSICFPGDDAPLPPQLARCQYLIEKFDNRIGFRFDWYCDGKNPDSPVLFDATVIGDLPAEVCVAQNGTNGVTQACRLPGDVLLSVENISWEDTSESGQMD</sequence>
<evidence type="ECO:0000313" key="2">
    <source>
        <dbReference type="EMBL" id="KAK0704025.1"/>
    </source>
</evidence>
<evidence type="ECO:0000313" key="3">
    <source>
        <dbReference type="Proteomes" id="UP001172101"/>
    </source>
</evidence>
<comment type="caution">
    <text evidence="2">The sequence shown here is derived from an EMBL/GenBank/DDBJ whole genome shotgun (WGS) entry which is preliminary data.</text>
</comment>
<protein>
    <recommendedName>
        <fullName evidence="4">AA1-like domain-containing protein</fullName>
    </recommendedName>
</protein>
<dbReference type="AlphaFoldDB" id="A0AA39ZV03"/>
<dbReference type="RefSeq" id="XP_060290884.1">
    <property type="nucleotide sequence ID" value="XM_060446259.1"/>
</dbReference>
<dbReference type="EMBL" id="JAUIRO010000008">
    <property type="protein sequence ID" value="KAK0704025.1"/>
    <property type="molecule type" value="Genomic_DNA"/>
</dbReference>
<name>A0AA39ZV03_9PEZI</name>
<organism evidence="2 3">
    <name type="scientific">Lasiosphaeria miniovina</name>
    <dbReference type="NCBI Taxonomy" id="1954250"/>
    <lineage>
        <taxon>Eukaryota</taxon>
        <taxon>Fungi</taxon>
        <taxon>Dikarya</taxon>
        <taxon>Ascomycota</taxon>
        <taxon>Pezizomycotina</taxon>
        <taxon>Sordariomycetes</taxon>
        <taxon>Sordariomycetidae</taxon>
        <taxon>Sordariales</taxon>
        <taxon>Lasiosphaeriaceae</taxon>
        <taxon>Lasiosphaeria</taxon>
    </lineage>
</organism>
<dbReference type="GeneID" id="85329529"/>
<feature type="signal peptide" evidence="1">
    <location>
        <begin position="1"/>
        <end position="19"/>
    </location>
</feature>
<accession>A0AA39ZV03</accession>
<gene>
    <name evidence="2" type="ORF">B0T26DRAFT_757518</name>
</gene>
<evidence type="ECO:0000256" key="1">
    <source>
        <dbReference type="SAM" id="SignalP"/>
    </source>
</evidence>
<proteinExistence type="predicted"/>
<reference evidence="2" key="1">
    <citation type="submission" date="2023-06" db="EMBL/GenBank/DDBJ databases">
        <title>Genome-scale phylogeny and comparative genomics of the fungal order Sordariales.</title>
        <authorList>
            <consortium name="Lawrence Berkeley National Laboratory"/>
            <person name="Hensen N."/>
            <person name="Bonometti L."/>
            <person name="Westerberg I."/>
            <person name="Brannstrom I.O."/>
            <person name="Guillou S."/>
            <person name="Cros-Aarteil S."/>
            <person name="Calhoun S."/>
            <person name="Haridas S."/>
            <person name="Kuo A."/>
            <person name="Mondo S."/>
            <person name="Pangilinan J."/>
            <person name="Riley R."/>
            <person name="LaButti K."/>
            <person name="Andreopoulos B."/>
            <person name="Lipzen A."/>
            <person name="Chen C."/>
            <person name="Yanf M."/>
            <person name="Daum C."/>
            <person name="Ng V."/>
            <person name="Clum A."/>
            <person name="Steindorff A."/>
            <person name="Ohm R."/>
            <person name="Martin F."/>
            <person name="Silar P."/>
            <person name="Natvig D."/>
            <person name="Lalanne C."/>
            <person name="Gautier V."/>
            <person name="Ament-velasquez S.L."/>
            <person name="Kruys A."/>
            <person name="Hutchinson M.I."/>
            <person name="Powell A.J."/>
            <person name="Barry K."/>
            <person name="Miller A.N."/>
            <person name="Grigoriev I.V."/>
            <person name="Debuchy R."/>
            <person name="Gladieux P."/>
            <person name="Thoren M.H."/>
            <person name="Johannesson H."/>
        </authorList>
    </citation>
    <scope>NUCLEOTIDE SEQUENCE</scope>
    <source>
        <strain evidence="2">SMH2392-1A</strain>
    </source>
</reference>
<feature type="chain" id="PRO_5041329562" description="AA1-like domain-containing protein" evidence="1">
    <location>
        <begin position="20"/>
        <end position="203"/>
    </location>
</feature>
<evidence type="ECO:0008006" key="4">
    <source>
        <dbReference type="Google" id="ProtNLM"/>
    </source>
</evidence>
<dbReference type="Proteomes" id="UP001172101">
    <property type="component" value="Unassembled WGS sequence"/>
</dbReference>
<keyword evidence="3" id="KW-1185">Reference proteome</keyword>